<feature type="compositionally biased region" description="Polar residues" evidence="1">
    <location>
        <begin position="346"/>
        <end position="362"/>
    </location>
</feature>
<accession>A0A8H7QHI6</accession>
<sequence>MNSNYPSNQSSEMQQQIDAMKSMVESMKTMVDSMKTMVDIVNKSVSMIPDLVKAAVASEKPGNTVTKRKRVSSKSALGATSFRSEEEQEAEERIIKNCISKAIQYYQTNDLVLGNHNNLNSLGMRNIPDPKSYNVDHVKDVTKAYFKTLAYGPDGETDETNSVYDEMAFQAYRNTYHVANVFLGVYCKSKYGVNGSCWSDYKKNDEQIMMIYMLERIVFYWNNNSSNPGVPSGSGRMSDLAAANPFLPLYLAKNSWIARGMIISLMGNAKKIVRNINGHKRGMLLTAIFHQRPNPAASMASSGSMSGPMAALNMNPTPRFIVSNPHLEHDFRPVYLEGVPDEQDQPAPSWNESFSVPGTDSVQSRRPSPSQSPRPSPSLSPRLSASVCLLPASSPPPPESSTSSPKIDKRAEKKAAKKAAKKRANQELIMEGRSRSKTKT</sequence>
<evidence type="ECO:0000313" key="2">
    <source>
        <dbReference type="EMBL" id="KAG2191581.1"/>
    </source>
</evidence>
<feature type="region of interest" description="Disordered" evidence="1">
    <location>
        <begin position="60"/>
        <end position="86"/>
    </location>
</feature>
<gene>
    <name evidence="2" type="ORF">INT47_006027</name>
</gene>
<keyword evidence="3" id="KW-1185">Reference proteome</keyword>
<dbReference type="EMBL" id="JAEPRD010000385">
    <property type="protein sequence ID" value="KAG2191581.1"/>
    <property type="molecule type" value="Genomic_DNA"/>
</dbReference>
<dbReference type="Proteomes" id="UP000603453">
    <property type="component" value="Unassembled WGS sequence"/>
</dbReference>
<evidence type="ECO:0000313" key="3">
    <source>
        <dbReference type="Proteomes" id="UP000603453"/>
    </source>
</evidence>
<feature type="region of interest" description="Disordered" evidence="1">
    <location>
        <begin position="338"/>
        <end position="440"/>
    </location>
</feature>
<dbReference type="AlphaFoldDB" id="A0A8H7QHI6"/>
<evidence type="ECO:0000256" key="1">
    <source>
        <dbReference type="SAM" id="MobiDB-lite"/>
    </source>
</evidence>
<proteinExistence type="predicted"/>
<protein>
    <submittedName>
        <fullName evidence="2">Uncharacterized protein</fullName>
    </submittedName>
</protein>
<name>A0A8H7QHI6_9FUNG</name>
<organism evidence="2 3">
    <name type="scientific">Mucor saturninus</name>
    <dbReference type="NCBI Taxonomy" id="64648"/>
    <lineage>
        <taxon>Eukaryota</taxon>
        <taxon>Fungi</taxon>
        <taxon>Fungi incertae sedis</taxon>
        <taxon>Mucoromycota</taxon>
        <taxon>Mucoromycotina</taxon>
        <taxon>Mucoromycetes</taxon>
        <taxon>Mucorales</taxon>
        <taxon>Mucorineae</taxon>
        <taxon>Mucoraceae</taxon>
        <taxon>Mucor</taxon>
    </lineage>
</organism>
<reference evidence="2" key="1">
    <citation type="submission" date="2020-12" db="EMBL/GenBank/DDBJ databases">
        <title>Metabolic potential, ecology and presence of endohyphal bacteria is reflected in genomic diversity of Mucoromycotina.</title>
        <authorList>
            <person name="Muszewska A."/>
            <person name="Okrasinska A."/>
            <person name="Steczkiewicz K."/>
            <person name="Drgas O."/>
            <person name="Orlowska M."/>
            <person name="Perlinska-Lenart U."/>
            <person name="Aleksandrzak-Piekarczyk T."/>
            <person name="Szatraj K."/>
            <person name="Zielenkiewicz U."/>
            <person name="Pilsyk S."/>
            <person name="Malc E."/>
            <person name="Mieczkowski P."/>
            <person name="Kruszewska J.S."/>
            <person name="Biernat P."/>
            <person name="Pawlowska J."/>
        </authorList>
    </citation>
    <scope>NUCLEOTIDE SEQUENCE</scope>
    <source>
        <strain evidence="2">WA0000017839</strain>
    </source>
</reference>
<comment type="caution">
    <text evidence="2">The sequence shown here is derived from an EMBL/GenBank/DDBJ whole genome shotgun (WGS) entry which is preliminary data.</text>
</comment>